<sequence>MIGNFLLYLPIMIGGIKQVEDLRPYVLWICIYFALFCVVLRYLRYFCVICVILRYLRYLRYFVLFALYHEINDQLISRYMRDGTRRKKVSEIGPTLYSIMNNSGQAFGKMSRYPIPRKILLVTNNY</sequence>
<name>U9TD02_RHIID</name>
<accession>U9TD02</accession>
<dbReference type="EMBL" id="KI293185">
    <property type="protein sequence ID" value="ESA05317.1"/>
    <property type="molecule type" value="Genomic_DNA"/>
</dbReference>
<dbReference type="HOGENOM" id="CLU_1982749_0_0_1"/>
<gene>
    <name evidence="1" type="ORF">GLOINDRAFT_99782</name>
</gene>
<evidence type="ECO:0000313" key="1">
    <source>
        <dbReference type="EMBL" id="ESA05317.1"/>
    </source>
</evidence>
<organism evidence="1">
    <name type="scientific">Rhizophagus irregularis (strain DAOM 181602 / DAOM 197198 / MUCL 43194)</name>
    <name type="common">Arbuscular mycorrhizal fungus</name>
    <name type="synonym">Glomus intraradices</name>
    <dbReference type="NCBI Taxonomy" id="747089"/>
    <lineage>
        <taxon>Eukaryota</taxon>
        <taxon>Fungi</taxon>
        <taxon>Fungi incertae sedis</taxon>
        <taxon>Mucoromycota</taxon>
        <taxon>Glomeromycotina</taxon>
        <taxon>Glomeromycetes</taxon>
        <taxon>Glomerales</taxon>
        <taxon>Glomeraceae</taxon>
        <taxon>Rhizophagus</taxon>
    </lineage>
</organism>
<protein>
    <submittedName>
        <fullName evidence="1">Uncharacterized protein</fullName>
    </submittedName>
</protein>
<reference evidence="1" key="1">
    <citation type="submission" date="2013-07" db="EMBL/GenBank/DDBJ databases">
        <title>The genome of an arbuscular mycorrhizal fungus provides insights into the evolution of the oldest plant symbiosis.</title>
        <authorList>
            <consortium name="DOE Joint Genome Institute"/>
            <person name="Tisserant E."/>
            <person name="Malbreil M."/>
            <person name="Kuo A."/>
            <person name="Kohler A."/>
            <person name="Symeonidi A."/>
            <person name="Balestrini R."/>
            <person name="Charron P."/>
            <person name="Duensing N."/>
            <person name="Frei-dit-Frey N."/>
            <person name="Gianinazzi-Pearson V."/>
            <person name="Gilbert B."/>
            <person name="Handa Y."/>
            <person name="Hijri M."/>
            <person name="Kaul R."/>
            <person name="Kawaguchi M."/>
            <person name="Krajinski F."/>
            <person name="Lammers P."/>
            <person name="Lapierre D."/>
            <person name="Masclaux F.G."/>
            <person name="Murat C."/>
            <person name="Morin E."/>
            <person name="Ndikumana S."/>
            <person name="Pagni M."/>
            <person name="Petitpierre D."/>
            <person name="Requena N."/>
            <person name="Rosikiewicz P."/>
            <person name="Riley R."/>
            <person name="Saito K."/>
            <person name="San Clemente H."/>
            <person name="Shapiro H."/>
            <person name="van Tuinen D."/>
            <person name="Becard G."/>
            <person name="Bonfante P."/>
            <person name="Paszkowski U."/>
            <person name="Shachar-Hill Y."/>
            <person name="Young J.P."/>
            <person name="Sanders I.R."/>
            <person name="Henrissat B."/>
            <person name="Rensing S.A."/>
            <person name="Grigoriev I.V."/>
            <person name="Corradi N."/>
            <person name="Roux C."/>
            <person name="Martin F."/>
        </authorList>
    </citation>
    <scope>NUCLEOTIDE SEQUENCE</scope>
    <source>
        <strain evidence="1">DAOM 197198</strain>
    </source>
</reference>
<dbReference type="AlphaFoldDB" id="U9TD02"/>
<proteinExistence type="predicted"/>